<evidence type="ECO:0000256" key="7">
    <source>
        <dbReference type="ARBA" id="ARBA00032012"/>
    </source>
</evidence>
<dbReference type="Gene3D" id="2.40.320.10">
    <property type="entry name" value="Hypothetical Protein Pfu-838710-001"/>
    <property type="match status" value="1"/>
</dbReference>
<comment type="subcellular location">
    <subcellularLocation>
        <location evidence="1 8">Nucleus</location>
    </subcellularLocation>
</comment>
<dbReference type="EMBL" id="CANTUO010000003">
    <property type="protein sequence ID" value="CAI5759025.1"/>
    <property type="molecule type" value="Genomic_DNA"/>
</dbReference>
<sequence length="247" mass="28788">MVHQLSLVSSIPHSQYLQTISSFKVLTGLLQPQPISTYSILTKPNHIFKPKFEPGKINQIEQYYMKCNTTWSDTDIDLNNPIIKEDNIIVSKLFTNDGENERVWTLNISDIPIAGKNQQVCQQQIYESTLIHTSDSFLTFLLDLGYEVKNQYWLKGIRFFYGDIIIEIYKVFIRDDQDGEGIDGIKLKLLDESNQFQIKCYINIKNSTEIESINSGIKELVKLQEYLKNLFILEIPDRMYMDSRLKQ</sequence>
<keyword evidence="5 8" id="KW-0804">Transcription</keyword>
<evidence type="ECO:0000313" key="9">
    <source>
        <dbReference type="EMBL" id="CAI5759025.1"/>
    </source>
</evidence>
<dbReference type="GO" id="GO:0006357">
    <property type="term" value="P:regulation of transcription by RNA polymerase II"/>
    <property type="evidence" value="ECO:0007669"/>
    <property type="project" value="InterPro"/>
</dbReference>
<evidence type="ECO:0000256" key="3">
    <source>
        <dbReference type="ARBA" id="ARBA00019612"/>
    </source>
</evidence>
<keyword evidence="6 8" id="KW-0539">Nucleus</keyword>
<evidence type="ECO:0000256" key="5">
    <source>
        <dbReference type="ARBA" id="ARBA00023163"/>
    </source>
</evidence>
<keyword evidence="10" id="KW-1185">Reference proteome</keyword>
<dbReference type="GO" id="GO:0016592">
    <property type="term" value="C:mediator complex"/>
    <property type="evidence" value="ECO:0007669"/>
    <property type="project" value="InterPro"/>
</dbReference>
<evidence type="ECO:0000256" key="6">
    <source>
        <dbReference type="ARBA" id="ARBA00023242"/>
    </source>
</evidence>
<accession>A0A9W4TY25</accession>
<dbReference type="Proteomes" id="UP001152885">
    <property type="component" value="Unassembled WGS sequence"/>
</dbReference>
<gene>
    <name evidence="8" type="primary">MED18</name>
    <name evidence="9" type="ORF">CANVERA_P3534</name>
</gene>
<evidence type="ECO:0000256" key="1">
    <source>
        <dbReference type="ARBA" id="ARBA00004123"/>
    </source>
</evidence>
<comment type="function">
    <text evidence="8">Component of the Mediator complex, a coactivator involved in the regulated transcription of nearly all RNA polymerase II-dependent genes. Mediator functions as a bridge to convey information from gene-specific regulatory proteins to the basal RNA polymerase II transcription machinery. Mediator is recruited to promoters by direct interactions with regulatory proteins and serves as a scaffold for the assembly of a functional preinitiation complex with RNA polymerase II and the general transcription factors.</text>
</comment>
<keyword evidence="4 8" id="KW-0805">Transcription regulation</keyword>
<protein>
    <recommendedName>
        <fullName evidence="3 8">Mediator of RNA polymerase II transcription subunit 18</fullName>
    </recommendedName>
    <alternativeName>
        <fullName evidence="7 8">Mediator complex subunit 18</fullName>
    </alternativeName>
</protein>
<proteinExistence type="inferred from homology"/>
<keyword evidence="8" id="KW-0010">Activator</keyword>
<dbReference type="GO" id="GO:0003712">
    <property type="term" value="F:transcription coregulator activity"/>
    <property type="evidence" value="ECO:0007669"/>
    <property type="project" value="InterPro"/>
</dbReference>
<comment type="similarity">
    <text evidence="2 8">Belongs to the Mediator complex subunit 18 family.</text>
</comment>
<dbReference type="PANTHER" id="PTHR13321">
    <property type="entry name" value="MEDIATOR OF RNA POLYMERASE II TRANSCRIPTION, SUBUNIT 18"/>
    <property type="match status" value="1"/>
</dbReference>
<evidence type="ECO:0000313" key="10">
    <source>
        <dbReference type="Proteomes" id="UP001152885"/>
    </source>
</evidence>
<dbReference type="OrthoDB" id="5348092at2759"/>
<dbReference type="InterPro" id="IPR019095">
    <property type="entry name" value="Mediator_Med18"/>
</dbReference>
<dbReference type="AlphaFoldDB" id="A0A9W4TY25"/>
<dbReference type="Pfam" id="PF09637">
    <property type="entry name" value="Med18"/>
    <property type="match status" value="1"/>
</dbReference>
<dbReference type="PANTHER" id="PTHR13321:SF2">
    <property type="entry name" value="MEDIATOR OF RNA POLYMERASE II TRANSCRIPTION SUBUNIT 18"/>
    <property type="match status" value="1"/>
</dbReference>
<dbReference type="GO" id="GO:0070847">
    <property type="term" value="C:core mediator complex"/>
    <property type="evidence" value="ECO:0007669"/>
    <property type="project" value="TreeGrafter"/>
</dbReference>
<evidence type="ECO:0000256" key="4">
    <source>
        <dbReference type="ARBA" id="ARBA00023015"/>
    </source>
</evidence>
<evidence type="ECO:0000256" key="2">
    <source>
        <dbReference type="ARBA" id="ARBA00009814"/>
    </source>
</evidence>
<reference evidence="9" key="1">
    <citation type="submission" date="2022-12" db="EMBL/GenBank/DDBJ databases">
        <authorList>
            <person name="Brejova B."/>
        </authorList>
    </citation>
    <scope>NUCLEOTIDE SEQUENCE</scope>
</reference>
<evidence type="ECO:0000256" key="8">
    <source>
        <dbReference type="RuleBase" id="RU364150"/>
    </source>
</evidence>
<comment type="caution">
    <text evidence="9">The sequence shown here is derived from an EMBL/GenBank/DDBJ whole genome shotgun (WGS) entry which is preliminary data.</text>
</comment>
<comment type="subunit">
    <text evidence="8">Component of the Mediator complex.</text>
</comment>
<dbReference type="GO" id="GO:0006369">
    <property type="term" value="P:termination of RNA polymerase II transcription"/>
    <property type="evidence" value="ECO:0007669"/>
    <property type="project" value="TreeGrafter"/>
</dbReference>
<name>A0A9W4TY25_9ASCO</name>
<organism evidence="9 10">
    <name type="scientific">Candida verbasci</name>
    <dbReference type="NCBI Taxonomy" id="1227364"/>
    <lineage>
        <taxon>Eukaryota</taxon>
        <taxon>Fungi</taxon>
        <taxon>Dikarya</taxon>
        <taxon>Ascomycota</taxon>
        <taxon>Saccharomycotina</taxon>
        <taxon>Pichiomycetes</taxon>
        <taxon>Debaryomycetaceae</taxon>
        <taxon>Candida/Lodderomyces clade</taxon>
        <taxon>Candida</taxon>
    </lineage>
</organism>